<dbReference type="InterPro" id="IPR011992">
    <property type="entry name" value="EF-hand-dom_pair"/>
</dbReference>
<dbReference type="CDD" id="cd00051">
    <property type="entry name" value="EFh"/>
    <property type="match status" value="1"/>
</dbReference>
<dbReference type="SMART" id="SM00054">
    <property type="entry name" value="EFh"/>
    <property type="match status" value="3"/>
</dbReference>
<evidence type="ECO:0000256" key="1">
    <source>
        <dbReference type="ARBA" id="ARBA00022737"/>
    </source>
</evidence>
<proteinExistence type="evidence at transcript level"/>
<keyword evidence="2" id="KW-0106">Calcium</keyword>
<evidence type="ECO:0000259" key="3">
    <source>
        <dbReference type="PROSITE" id="PS50222"/>
    </source>
</evidence>
<dbReference type="PANTHER" id="PTHR23048">
    <property type="entry name" value="MYOSIN LIGHT CHAIN 1, 3"/>
    <property type="match status" value="1"/>
</dbReference>
<evidence type="ECO:0000313" key="4">
    <source>
        <dbReference type="EMBL" id="AFQ89889.1"/>
    </source>
</evidence>
<dbReference type="Pfam" id="PF13499">
    <property type="entry name" value="EF-hand_7"/>
    <property type="match status" value="2"/>
</dbReference>
<dbReference type="PROSITE" id="PS00018">
    <property type="entry name" value="EF_HAND_1"/>
    <property type="match status" value="1"/>
</dbReference>
<dbReference type="GO" id="GO:0016460">
    <property type="term" value="C:myosin II complex"/>
    <property type="evidence" value="ECO:0007669"/>
    <property type="project" value="TreeGrafter"/>
</dbReference>
<dbReference type="SUPFAM" id="SSF47473">
    <property type="entry name" value="EF-hand"/>
    <property type="match status" value="1"/>
</dbReference>
<feature type="domain" description="EF-hand" evidence="3">
    <location>
        <begin position="43"/>
        <end position="78"/>
    </location>
</feature>
<dbReference type="FunFam" id="1.10.238.10:FF:000527">
    <property type="entry name" value="Calmodulin-3"/>
    <property type="match status" value="1"/>
</dbReference>
<sequence length="154" mass="17616">MEFLSQEQIAEYQGVFELFDKEKRGTIDFDALKAGMLAMRMHPKDSDIRQMIKEADVSKTGSIDFTEFVGVLTRKVGKMDSPDEILRAFNTFDRQDRGEIAVDDLKRALMNIGDKLSEKEVREVLKEASDEEGMFNYEKFVQIMVGKRQSSTSA</sequence>
<evidence type="ECO:0000256" key="2">
    <source>
        <dbReference type="ARBA" id="ARBA00022837"/>
    </source>
</evidence>
<dbReference type="VEuPathDB" id="AmoebaDB:ACA1_260900"/>
<dbReference type="EMBL" id="JX532101">
    <property type="protein sequence ID" value="AFQ89889.1"/>
    <property type="molecule type" value="mRNA"/>
</dbReference>
<dbReference type="PANTHER" id="PTHR23048:SF59">
    <property type="entry name" value="EF-HAND SUPERFAMILY PROTEIN"/>
    <property type="match status" value="1"/>
</dbReference>
<reference evidence="4" key="2">
    <citation type="journal article" date="2013" name="Proc. Natl. Acad. Sci. U.S.A.">
        <title>Regulation of the filament structure and assembly of Acanthamoeba myosin II by phosphorylation of serines in the heavy-chain nonhelical tailpiece.</title>
        <authorList>
            <person name="Liu X."/>
            <person name="Hong M.S."/>
            <person name="Shu S."/>
            <person name="Yu S."/>
            <person name="Korn E.D."/>
        </authorList>
    </citation>
    <scope>NUCLEOTIDE SEQUENCE</scope>
</reference>
<dbReference type="PROSITE" id="PS50222">
    <property type="entry name" value="EF_HAND_2"/>
    <property type="match status" value="3"/>
</dbReference>
<dbReference type="AlphaFoldDB" id="K9M488"/>
<feature type="domain" description="EF-hand" evidence="3">
    <location>
        <begin position="7"/>
        <end position="42"/>
    </location>
</feature>
<dbReference type="Gene3D" id="1.10.238.10">
    <property type="entry name" value="EF-hand"/>
    <property type="match status" value="1"/>
</dbReference>
<organism evidence="4">
    <name type="scientific">Acanthamoeba castellanii</name>
    <name type="common">Amoeba</name>
    <dbReference type="NCBI Taxonomy" id="5755"/>
    <lineage>
        <taxon>Eukaryota</taxon>
        <taxon>Amoebozoa</taxon>
        <taxon>Discosea</taxon>
        <taxon>Longamoebia</taxon>
        <taxon>Centramoebida</taxon>
        <taxon>Acanthamoebidae</taxon>
        <taxon>Acanthamoeba</taxon>
    </lineage>
</organism>
<keyword evidence="1" id="KW-0677">Repeat</keyword>
<dbReference type="GO" id="GO:0005509">
    <property type="term" value="F:calcium ion binding"/>
    <property type="evidence" value="ECO:0007669"/>
    <property type="project" value="InterPro"/>
</dbReference>
<feature type="domain" description="EF-hand" evidence="3">
    <location>
        <begin position="80"/>
        <end position="115"/>
    </location>
</feature>
<name>K9M488_ACACA</name>
<reference evidence="4" key="1">
    <citation type="journal article" date="2013" name="Proc. Natl. Acad. Sci. U.S.A.">
        <title>Regulation of the actin-activated MgATPase activity of Acanthamoeba myosin II by phosphorylation of serine 639 in motor domain loop 2.</title>
        <authorList>
            <person name="Liu X."/>
            <person name="Lee D.Y."/>
            <person name="Cai S."/>
            <person name="Yu S."/>
            <person name="Shu S."/>
            <person name="Levine R.L."/>
            <person name="Korn E.D."/>
        </authorList>
    </citation>
    <scope>NUCLEOTIDE SEQUENCE</scope>
</reference>
<dbReference type="InterPro" id="IPR050230">
    <property type="entry name" value="CALM/Myosin/TropC-like"/>
</dbReference>
<accession>K9M488</accession>
<dbReference type="InterPro" id="IPR002048">
    <property type="entry name" value="EF_hand_dom"/>
</dbReference>
<protein>
    <submittedName>
        <fullName evidence="4">Myosin II light chain 1</fullName>
    </submittedName>
</protein>
<dbReference type="InterPro" id="IPR018247">
    <property type="entry name" value="EF_Hand_1_Ca_BS"/>
</dbReference>